<dbReference type="PROSITE" id="PS51449">
    <property type="entry name" value="MTTASE_N"/>
    <property type="match status" value="1"/>
</dbReference>
<dbReference type="Gene3D" id="3.80.30.20">
    <property type="entry name" value="tm_1862 like domain"/>
    <property type="match status" value="1"/>
</dbReference>
<proteinExistence type="predicted"/>
<evidence type="ECO:0000256" key="1">
    <source>
        <dbReference type="ARBA" id="ARBA00022679"/>
    </source>
</evidence>
<dbReference type="InterPro" id="IPR006638">
    <property type="entry name" value="Elp3/MiaA/NifB-like_rSAM"/>
</dbReference>
<dbReference type="InterPro" id="IPR023404">
    <property type="entry name" value="rSAM_horseshoe"/>
</dbReference>
<dbReference type="CDD" id="cd01335">
    <property type="entry name" value="Radical_SAM"/>
    <property type="match status" value="1"/>
</dbReference>
<keyword evidence="1" id="KW-0808">Transferase</keyword>
<dbReference type="PROSITE" id="PS51918">
    <property type="entry name" value="RADICAL_SAM"/>
    <property type="match status" value="1"/>
</dbReference>
<reference evidence="4 5" key="1">
    <citation type="journal article" date="2016" name="Nat. Commun.">
        <title>Thousands of microbial genomes shed light on interconnected biogeochemical processes in an aquifer system.</title>
        <authorList>
            <person name="Anantharaman K."/>
            <person name="Brown C.T."/>
            <person name="Hug L.A."/>
            <person name="Sharon I."/>
            <person name="Castelle C.J."/>
            <person name="Probst A.J."/>
            <person name="Thomas B.C."/>
            <person name="Singh A."/>
            <person name="Wilkins M.J."/>
            <person name="Karaoz U."/>
            <person name="Brodie E.L."/>
            <person name="Williams K.H."/>
            <person name="Hubbard S.S."/>
            <person name="Banfield J.F."/>
        </authorList>
    </citation>
    <scope>NUCLEOTIDE SEQUENCE [LARGE SCALE GENOMIC DNA]</scope>
</reference>
<evidence type="ECO:0000259" key="3">
    <source>
        <dbReference type="PROSITE" id="PS51918"/>
    </source>
</evidence>
<dbReference type="GO" id="GO:0035598">
    <property type="term" value="F:tRNA (N(6)-L-threonylcarbamoyladenosine(37)-C(2))-methylthiotransferase activity"/>
    <property type="evidence" value="ECO:0007669"/>
    <property type="project" value="TreeGrafter"/>
</dbReference>
<dbReference type="AlphaFoldDB" id="A0A1F7SVY5"/>
<comment type="caution">
    <text evidence="4">The sequence shown here is derived from an EMBL/GenBank/DDBJ whole genome shotgun (WGS) entry which is preliminary data.</text>
</comment>
<dbReference type="InterPro" id="IPR007197">
    <property type="entry name" value="rSAM"/>
</dbReference>
<dbReference type="GO" id="GO:0051539">
    <property type="term" value="F:4 iron, 4 sulfur cluster binding"/>
    <property type="evidence" value="ECO:0007669"/>
    <property type="project" value="UniProtKB-KW"/>
</dbReference>
<dbReference type="Pfam" id="PF04055">
    <property type="entry name" value="Radical_SAM"/>
    <property type="match status" value="1"/>
</dbReference>
<evidence type="ECO:0000259" key="2">
    <source>
        <dbReference type="PROSITE" id="PS51449"/>
    </source>
</evidence>
<dbReference type="PANTHER" id="PTHR11918">
    <property type="entry name" value="RADICAL SAM PROTEINS"/>
    <property type="match status" value="1"/>
</dbReference>
<dbReference type="SFLD" id="SFLDS00029">
    <property type="entry name" value="Radical_SAM"/>
    <property type="match status" value="1"/>
</dbReference>
<organism evidence="4 5">
    <name type="scientific">Candidatus Shapirobacteria bacterium RIFOXYB1_FULL_38_38</name>
    <dbReference type="NCBI Taxonomy" id="1802151"/>
    <lineage>
        <taxon>Bacteria</taxon>
        <taxon>Candidatus Shapironibacteriota</taxon>
    </lineage>
</organism>
<protein>
    <submittedName>
        <fullName evidence="4">Uncharacterized protein</fullName>
    </submittedName>
</protein>
<accession>A0A1F7SVY5</accession>
<dbReference type="InterPro" id="IPR013848">
    <property type="entry name" value="Methylthiotransferase_N"/>
</dbReference>
<dbReference type="InterPro" id="IPR058240">
    <property type="entry name" value="rSAM_sf"/>
</dbReference>
<gene>
    <name evidence="4" type="ORF">A2367_01285</name>
</gene>
<dbReference type="Pfam" id="PF00919">
    <property type="entry name" value="UPF0004"/>
    <property type="match status" value="1"/>
</dbReference>
<feature type="domain" description="Radical SAM core" evidence="3">
    <location>
        <begin position="130"/>
        <end position="372"/>
    </location>
</feature>
<dbReference type="Gene3D" id="3.40.50.12160">
    <property type="entry name" value="Methylthiotransferase, N-terminal domain"/>
    <property type="match status" value="1"/>
</dbReference>
<feature type="domain" description="MTTase N-terminal" evidence="2">
    <location>
        <begin position="18"/>
        <end position="123"/>
    </location>
</feature>
<sequence length="378" mass="43244">MTLDKFYSIISSVKSTPRHFLAINFGCRVNAAETNQLSQIFIDQGFIPATPPAIILINTCSITQKGEKESLGKVRQLHRLYPKAIIFVTGCAHLNKITDIPNTFIFKNKFKERLLKDLNCAYTPQIKDKFSHTHRFLLKIQSGCTQYCTYCTVPYRRQYLWSLPIDKAIQTVKKAISDGYQEIIITGVNLDQYQPKLSNLIKNILIETNIKLISFGSLTINTLNQELLDLYQNPNFFPRLSHFLHVPIQSGSDKILKLMNRPYTKKDILNSFNLFKTAKFPLLQGGKFKEQGGLSFGTDIIVGFPNETEKDFLETYKLCQQIGFKKIHTFRFSPRPQTPAKFLAVKSSKLTKEILSNRSKLIRSISQTKPPSHQTPEN</sequence>
<dbReference type="InterPro" id="IPR038135">
    <property type="entry name" value="Methylthiotransferase_N_sf"/>
</dbReference>
<dbReference type="Proteomes" id="UP000179812">
    <property type="component" value="Unassembled WGS sequence"/>
</dbReference>
<evidence type="ECO:0000313" key="4">
    <source>
        <dbReference type="EMBL" id="OGL57943.1"/>
    </source>
</evidence>
<dbReference type="SMART" id="SM00729">
    <property type="entry name" value="Elp3"/>
    <property type="match status" value="1"/>
</dbReference>
<evidence type="ECO:0000313" key="5">
    <source>
        <dbReference type="Proteomes" id="UP000179812"/>
    </source>
</evidence>
<name>A0A1F7SVY5_9BACT</name>
<dbReference type="EMBL" id="MGDL01000001">
    <property type="protein sequence ID" value="OGL57943.1"/>
    <property type="molecule type" value="Genomic_DNA"/>
</dbReference>
<dbReference type="SUPFAM" id="SSF102114">
    <property type="entry name" value="Radical SAM enzymes"/>
    <property type="match status" value="1"/>
</dbReference>
<dbReference type="SFLD" id="SFLDG01082">
    <property type="entry name" value="B12-binding_domain_containing"/>
    <property type="match status" value="1"/>
</dbReference>
<dbReference type="GO" id="GO:0046872">
    <property type="term" value="F:metal ion binding"/>
    <property type="evidence" value="ECO:0007669"/>
    <property type="project" value="UniProtKB-KW"/>
</dbReference>
<dbReference type="PANTHER" id="PTHR11918:SF45">
    <property type="entry name" value="THREONYLCARBAMOYLADENOSINE TRNA METHYLTHIOTRANSFERASE"/>
    <property type="match status" value="1"/>
</dbReference>